<dbReference type="InterPro" id="IPR029039">
    <property type="entry name" value="Flavoprotein-like_sf"/>
</dbReference>
<evidence type="ECO:0000256" key="2">
    <source>
        <dbReference type="ARBA" id="ARBA00022643"/>
    </source>
</evidence>
<accession>A0A7Y0HNW6</accession>
<evidence type="ECO:0000313" key="5">
    <source>
        <dbReference type="Proteomes" id="UP000537131"/>
    </source>
</evidence>
<comment type="caution">
    <text evidence="4">The sequence shown here is derived from an EMBL/GenBank/DDBJ whole genome shotgun (WGS) entry which is preliminary data.</text>
</comment>
<keyword evidence="1" id="KW-0285">Flavoprotein</keyword>
<dbReference type="Proteomes" id="UP000537131">
    <property type="component" value="Unassembled WGS sequence"/>
</dbReference>
<dbReference type="Gene3D" id="3.40.50.360">
    <property type="match status" value="1"/>
</dbReference>
<dbReference type="Pfam" id="PF03358">
    <property type="entry name" value="FMN_red"/>
    <property type="match status" value="1"/>
</dbReference>
<dbReference type="PANTHER" id="PTHR43278:SF4">
    <property type="entry name" value="NAD(P)H-DEPENDENT FMN-CONTAINING OXIDOREDUCTASE YWQN-RELATED"/>
    <property type="match status" value="1"/>
</dbReference>
<name>A0A7Y0HNW6_9CLOT</name>
<evidence type="ECO:0000313" key="4">
    <source>
        <dbReference type="EMBL" id="NMM64409.1"/>
    </source>
</evidence>
<keyword evidence="5" id="KW-1185">Reference proteome</keyword>
<dbReference type="InterPro" id="IPR051796">
    <property type="entry name" value="ISF_SsuE-like"/>
</dbReference>
<dbReference type="AlphaFoldDB" id="A0A7Y0HNW6"/>
<dbReference type="GO" id="GO:0016491">
    <property type="term" value="F:oxidoreductase activity"/>
    <property type="evidence" value="ECO:0007669"/>
    <property type="project" value="InterPro"/>
</dbReference>
<reference evidence="4 5" key="2">
    <citation type="submission" date="2020-06" db="EMBL/GenBank/DDBJ databases">
        <title>Complete Genome Sequence of Clostridium muelleri sp. nov. P21T, an Acid-Alcohol Producing Acetogen Isolated from Old Hay.</title>
        <authorList>
            <person name="Duncan K.E."/>
            <person name="Tanner R.S."/>
        </authorList>
    </citation>
    <scope>NUCLEOTIDE SEQUENCE [LARGE SCALE GENOMIC DNA]</scope>
    <source>
        <strain evidence="4 5">P21</strain>
    </source>
</reference>
<organism evidence="4 5">
    <name type="scientific">Clostridium muellerianum</name>
    <dbReference type="NCBI Taxonomy" id="2716538"/>
    <lineage>
        <taxon>Bacteria</taxon>
        <taxon>Bacillati</taxon>
        <taxon>Bacillota</taxon>
        <taxon>Clostridia</taxon>
        <taxon>Eubacteriales</taxon>
        <taxon>Clostridiaceae</taxon>
        <taxon>Clostridium</taxon>
    </lineage>
</organism>
<feature type="domain" description="NADPH-dependent FMN reductase-like" evidence="3">
    <location>
        <begin position="1"/>
        <end position="156"/>
    </location>
</feature>
<proteinExistence type="predicted"/>
<gene>
    <name evidence="4" type="ORF">HBE96_17455</name>
</gene>
<evidence type="ECO:0000256" key="1">
    <source>
        <dbReference type="ARBA" id="ARBA00022630"/>
    </source>
</evidence>
<evidence type="ECO:0000259" key="3">
    <source>
        <dbReference type="Pfam" id="PF03358"/>
    </source>
</evidence>
<dbReference type="InterPro" id="IPR005025">
    <property type="entry name" value="FMN_Rdtase-like_dom"/>
</dbReference>
<dbReference type="PANTHER" id="PTHR43278">
    <property type="entry name" value="NAD(P)H-DEPENDENT FMN-CONTAINING OXIDOREDUCTASE YWQN-RELATED"/>
    <property type="match status" value="1"/>
</dbReference>
<dbReference type="SUPFAM" id="SSF52218">
    <property type="entry name" value="Flavoproteins"/>
    <property type="match status" value="1"/>
</dbReference>
<dbReference type="RefSeq" id="WP_169298990.1">
    <property type="nucleotide sequence ID" value="NZ_JABBNI010000036.1"/>
</dbReference>
<sequence>MKVLLVNGSSHKNGSTYTALTMVEQSLLNNGIETEWFHIGNKPIHGCIDCCRCEKTNRCVFTDDPCNALIEAFLQADGIIVGTPVYFAGPNGALCALLDRVFYAASTHGQLFRGKPAAAVASCYRAGSTATLDRLNKYFAFSEMPVVTSEYWNMMFQHGSSVGMDAKGHKILQTLGVNMANMVKKLNA</sequence>
<dbReference type="EMBL" id="JABBNI010000036">
    <property type="protein sequence ID" value="NMM64409.1"/>
    <property type="molecule type" value="Genomic_DNA"/>
</dbReference>
<keyword evidence="2" id="KW-0288">FMN</keyword>
<reference evidence="4 5" key="1">
    <citation type="submission" date="2020-04" db="EMBL/GenBank/DDBJ databases">
        <authorList>
            <person name="Doyle D.A."/>
        </authorList>
    </citation>
    <scope>NUCLEOTIDE SEQUENCE [LARGE SCALE GENOMIC DNA]</scope>
    <source>
        <strain evidence="4 5">P21</strain>
    </source>
</reference>
<protein>
    <submittedName>
        <fullName evidence="4">Flavodoxin family protein</fullName>
    </submittedName>
</protein>